<evidence type="ECO:0000313" key="2">
    <source>
        <dbReference type="Proteomes" id="UP000749559"/>
    </source>
</evidence>
<name>A0A8J1UCV3_OWEFU</name>
<comment type="caution">
    <text evidence="1">The sequence shown here is derived from an EMBL/GenBank/DDBJ whole genome shotgun (WGS) entry which is preliminary data.</text>
</comment>
<sequence>SYSCSMYRCESNDDSNDWDYGWQYGRVYTETAAYALPHPSNERCQNSYFIRTAWNTSRNTHVTCYNSTNKVVDDIQECMSIACQGKANVLDYFKDKTACRIMNCTLNYKIWEYSFSKKWTESDKVVTYTLISSQINTSKTTITSTKTLGNDTSVTMRNVKEDTTEDFTSSTDQMRTIASEKLDFKMIVFILTGTTAILLILVAVKVVYDIAQRLRRKRQMQPRNISIRSSDASSWGFPLRYSGVSTNRYSEASTSTYALIDESKMLPQLHQYFRNRRNDTFQTVQEELAEIFRANHRIDLKVDDTGEIIPLRILHPQGT</sequence>
<protein>
    <submittedName>
        <fullName evidence="1">Uncharacterized protein</fullName>
    </submittedName>
</protein>
<dbReference type="EMBL" id="CAIIXF020000004">
    <property type="protein sequence ID" value="CAH1781480.1"/>
    <property type="molecule type" value="Genomic_DNA"/>
</dbReference>
<feature type="non-terminal residue" evidence="1">
    <location>
        <position position="1"/>
    </location>
</feature>
<dbReference type="AlphaFoldDB" id="A0A8J1UCV3"/>
<accession>A0A8J1UCV3</accession>
<reference evidence="1" key="1">
    <citation type="submission" date="2022-03" db="EMBL/GenBank/DDBJ databases">
        <authorList>
            <person name="Martin C."/>
        </authorList>
    </citation>
    <scope>NUCLEOTIDE SEQUENCE</scope>
</reference>
<evidence type="ECO:0000313" key="1">
    <source>
        <dbReference type="EMBL" id="CAH1781480.1"/>
    </source>
</evidence>
<keyword evidence="2" id="KW-1185">Reference proteome</keyword>
<gene>
    <name evidence="1" type="ORF">OFUS_LOCUS8054</name>
</gene>
<organism evidence="1 2">
    <name type="scientific">Owenia fusiformis</name>
    <name type="common">Polychaete worm</name>
    <dbReference type="NCBI Taxonomy" id="6347"/>
    <lineage>
        <taxon>Eukaryota</taxon>
        <taxon>Metazoa</taxon>
        <taxon>Spiralia</taxon>
        <taxon>Lophotrochozoa</taxon>
        <taxon>Annelida</taxon>
        <taxon>Polychaeta</taxon>
        <taxon>Sedentaria</taxon>
        <taxon>Canalipalpata</taxon>
        <taxon>Sabellida</taxon>
        <taxon>Oweniida</taxon>
        <taxon>Oweniidae</taxon>
        <taxon>Owenia</taxon>
    </lineage>
</organism>
<dbReference type="Proteomes" id="UP000749559">
    <property type="component" value="Unassembled WGS sequence"/>
</dbReference>
<proteinExistence type="predicted"/>